<keyword evidence="2" id="KW-0812">Transmembrane</keyword>
<evidence type="ECO:0000256" key="2">
    <source>
        <dbReference type="SAM" id="Phobius"/>
    </source>
</evidence>
<feature type="transmembrane region" description="Helical" evidence="2">
    <location>
        <begin position="135"/>
        <end position="153"/>
    </location>
</feature>
<proteinExistence type="predicted"/>
<reference evidence="3 4" key="1">
    <citation type="journal article" date="2015" name="Genome Biol. Evol.">
        <title>Comparative Genomics of a Bacterivorous Green Alga Reveals Evolutionary Causalities and Consequences of Phago-Mixotrophic Mode of Nutrition.</title>
        <authorList>
            <person name="Burns J.A."/>
            <person name="Paasch A."/>
            <person name="Narechania A."/>
            <person name="Kim E."/>
        </authorList>
    </citation>
    <scope>NUCLEOTIDE SEQUENCE [LARGE SCALE GENOMIC DNA]</scope>
    <source>
        <strain evidence="3 4">PLY_AMNH</strain>
    </source>
</reference>
<feature type="transmembrane region" description="Helical" evidence="2">
    <location>
        <begin position="87"/>
        <end position="105"/>
    </location>
</feature>
<feature type="transmembrane region" description="Helical" evidence="2">
    <location>
        <begin position="60"/>
        <end position="81"/>
    </location>
</feature>
<evidence type="ECO:0000256" key="1">
    <source>
        <dbReference type="SAM" id="MobiDB-lite"/>
    </source>
</evidence>
<feature type="region of interest" description="Disordered" evidence="1">
    <location>
        <begin position="222"/>
        <end position="245"/>
    </location>
</feature>
<keyword evidence="2" id="KW-1133">Transmembrane helix</keyword>
<organism evidence="3 4">
    <name type="scientific">Cymbomonas tetramitiformis</name>
    <dbReference type="NCBI Taxonomy" id="36881"/>
    <lineage>
        <taxon>Eukaryota</taxon>
        <taxon>Viridiplantae</taxon>
        <taxon>Chlorophyta</taxon>
        <taxon>Pyramimonadophyceae</taxon>
        <taxon>Pyramimonadales</taxon>
        <taxon>Pyramimonadaceae</taxon>
        <taxon>Cymbomonas</taxon>
    </lineage>
</organism>
<sequence>MVVILSPLRLNVVSKALRLEGHFTGTAYMREAVEFLFPTLAFLWIASSRRRWYFKHRHKLISGYFLFITCHPFLFGSGLSFNRLTTTQHVFTVGVAFAGSFLLWAPPKWVALRILLGLVVYPGLSYFWSSDIVSTAKFLSAIFALPIFLACKVESYMLNRYRQIAPRRQDVGDVLDAFVERKATASTCVWLRNELRMRCGTRLLRTRRLFYHRLILRQTTTTTPSWRGQAAPPGPGQAGHHGRVRKENRHRAWGKALRTYVGAWRQEHGRFEAVPKDIDKLGKLVVALRTEFQSAGLDVSSFDFENPTRVIEAVNELVYDTLAELIESGSHAEMFFESTDSSTERDGRRALLDLIKGCVPPGVRQSHQEEHAALRYPAREDPLPLLATEHRLVRENRALDWRPTAQTRKQQLFDRLDPEFYRAVLDRYPMPSDLAAIDFKMLSNLVTRVFINWQQQQADLGGEAGTAGFAAAFATGDGLKNDPALKAILDKITVLEHFIRGGCKGPLTPAMQKATLGPRGGLNGYLNEGEAHRYGGCILLPPLDEEDMQAMALAQVFQDAADCGPAAFAAAIEVHGAPTSAGGAAAELDMSAYGFSVPGAAQTGMQGLSTRLDDLVSATSVSFGGTMQGACGAASDDATFGYEGSTGGGTCGVATITPAPTVQQPVWPARTIECAAPHEIVAQLGADFQVPAADFSAAQTSVPPADVQDLTRRQARRPAVGCGVPPLGFGMPAMGAIAMLSLLCISFAGFGCGSRCATARAT</sequence>
<dbReference type="AlphaFoldDB" id="A0AAE0C829"/>
<keyword evidence="4" id="KW-1185">Reference proteome</keyword>
<evidence type="ECO:0000313" key="4">
    <source>
        <dbReference type="Proteomes" id="UP001190700"/>
    </source>
</evidence>
<feature type="transmembrane region" description="Helical" evidence="2">
    <location>
        <begin position="727"/>
        <end position="750"/>
    </location>
</feature>
<comment type="caution">
    <text evidence="3">The sequence shown here is derived from an EMBL/GenBank/DDBJ whole genome shotgun (WGS) entry which is preliminary data.</text>
</comment>
<gene>
    <name evidence="3" type="ORF">CYMTET_41455</name>
</gene>
<dbReference type="EMBL" id="LGRX02027583">
    <property type="protein sequence ID" value="KAK3249105.1"/>
    <property type="molecule type" value="Genomic_DNA"/>
</dbReference>
<evidence type="ECO:0000313" key="3">
    <source>
        <dbReference type="EMBL" id="KAK3249105.1"/>
    </source>
</evidence>
<keyword evidence="2" id="KW-0472">Membrane</keyword>
<protein>
    <submittedName>
        <fullName evidence="3">Uncharacterized protein</fullName>
    </submittedName>
</protein>
<feature type="transmembrane region" description="Helical" evidence="2">
    <location>
        <begin position="110"/>
        <end position="129"/>
    </location>
</feature>
<name>A0AAE0C829_9CHLO</name>
<dbReference type="Proteomes" id="UP001190700">
    <property type="component" value="Unassembled WGS sequence"/>
</dbReference>
<accession>A0AAE0C829</accession>